<dbReference type="SUPFAM" id="SSF52540">
    <property type="entry name" value="P-loop containing nucleoside triphosphate hydrolases"/>
    <property type="match status" value="1"/>
</dbReference>
<dbReference type="Gene3D" id="3.40.50.300">
    <property type="entry name" value="P-loop containing nucleotide triphosphate hydrolases"/>
    <property type="match status" value="1"/>
</dbReference>
<dbReference type="AlphaFoldDB" id="A0A8K0L276"/>
<feature type="domain" description="Nephrocystin 3-like N-terminal" evidence="3">
    <location>
        <begin position="121"/>
        <end position="276"/>
    </location>
</feature>
<dbReference type="InterPro" id="IPR056884">
    <property type="entry name" value="NPHP3-like_N"/>
</dbReference>
<reference evidence="4" key="1">
    <citation type="submission" date="2021-07" db="EMBL/GenBank/DDBJ databases">
        <title>Elsinoe batatas strain:CRI-CJ2 Genome sequencing and assembly.</title>
        <authorList>
            <person name="Huang L."/>
        </authorList>
    </citation>
    <scope>NUCLEOTIDE SEQUENCE</scope>
    <source>
        <strain evidence="4">CRI-CJ2</strain>
    </source>
</reference>
<evidence type="ECO:0000256" key="1">
    <source>
        <dbReference type="ARBA" id="ARBA00022737"/>
    </source>
</evidence>
<accession>A0A8K0L276</accession>
<gene>
    <name evidence="4" type="ORF">KVT40_003630</name>
</gene>
<dbReference type="PANTHER" id="PTHR10039:SF5">
    <property type="entry name" value="NACHT DOMAIN-CONTAINING PROTEIN"/>
    <property type="match status" value="1"/>
</dbReference>
<dbReference type="EMBL" id="JAESVG020000004">
    <property type="protein sequence ID" value="KAG8627757.1"/>
    <property type="molecule type" value="Genomic_DNA"/>
</dbReference>
<dbReference type="Proteomes" id="UP000809789">
    <property type="component" value="Unassembled WGS sequence"/>
</dbReference>
<dbReference type="PANTHER" id="PTHR10039">
    <property type="entry name" value="AMELOGENIN"/>
    <property type="match status" value="1"/>
</dbReference>
<evidence type="ECO:0000313" key="5">
    <source>
        <dbReference type="Proteomes" id="UP000809789"/>
    </source>
</evidence>
<evidence type="ECO:0000313" key="4">
    <source>
        <dbReference type="EMBL" id="KAG8627757.1"/>
    </source>
</evidence>
<name>A0A8K0L276_9PEZI</name>
<protein>
    <recommendedName>
        <fullName evidence="3">Nephrocystin 3-like N-terminal domain-containing protein</fullName>
    </recommendedName>
</protein>
<sequence length="996" mass="113042">MDARLQTVERSTLRFTEQYQHPAELSNHIIVGYSHSVSDYCCILKDRLSADSTLAFQNTGPVYHQIGEQHNHGEVRYSTNVFNERFNTDDVPLRKQRLLDSIFYSSLQERELSIAPALKKTCRWILDINDFRDWVSRPEEKATFWIKSKPGAGKSTMMRFILDHLKKIRKDSIILSFFFHARGTEIEHTAEGLYHSLIFQLLSQVPDLQTALIQDPFISARADKAAWTIPTLKHLFKITLSHVSDSNVIILTDALDECDRDQLNTNLAFLRGELYEASRSIGIKMQFILSTRHHPPIDTTKDAGIELEYQSGHMQDIECYVEAKLCIGSSNMAEDIKEKICTRAGGVFLWVVLVIDALSQDYSEGDLQRLSTRIDELPDGIEAMIRDILSQPSQITGETTENKGNAVDPTIMHNFIINLSRGLVEQTRGKKGVMQFIHETVRMFFLEMPQELDAAFHSQFDLKRLSHLRLRDECRNVCAAIHALFDLGLHLDKHSITSWFPAALYVSKHTFFHFDQAQNLGEDQHIVLDEMFPQRWIRIHNCLEHHKIRRYNIHASYTYVLAEQFTPDLFILKFHREGSNMASGGRWPDPFTAAIRHSNAAALTVMLSSSTANHTDINLTDLRWAVGQLLQSSATTGDAKESSFWDRLLQDSATRSKITPNLTGDGIVVLLYACYQRRGYSDMRTLIRLGDMRTLMRQNEMRPQASRLARDLFQGRIYRTLDFPGQDLSRQRRNLPREILRGQLTAADVHAISADDILDPTVTDSKDVMDHYLASGACKNMENAFIHAVRSMRRGSLSSFTDVCGAFVKEPGAPQSRIRFMQAHRLAGGGSLCYGALRWYYHAHKSKSRPEISSIRDFILILASLRPHEVGVERFIDELHAQGAVDAAEAEFQASGGKSPGTGRCGTYRSSTSACHCAMAGKFHGPRTVEGTRAWTVGVEKEEKRWWSHIDISMSLRDPAYTDAKGLRGKQGQLKRRGTSDGHQQPMALWRTANTL</sequence>
<evidence type="ECO:0000256" key="2">
    <source>
        <dbReference type="SAM" id="MobiDB-lite"/>
    </source>
</evidence>
<comment type="caution">
    <text evidence="4">The sequence shown here is derived from an EMBL/GenBank/DDBJ whole genome shotgun (WGS) entry which is preliminary data.</text>
</comment>
<dbReference type="Pfam" id="PF24883">
    <property type="entry name" value="NPHP3_N"/>
    <property type="match status" value="1"/>
</dbReference>
<proteinExistence type="predicted"/>
<keyword evidence="1" id="KW-0677">Repeat</keyword>
<organism evidence="4 5">
    <name type="scientific">Elsinoe batatas</name>
    <dbReference type="NCBI Taxonomy" id="2601811"/>
    <lineage>
        <taxon>Eukaryota</taxon>
        <taxon>Fungi</taxon>
        <taxon>Dikarya</taxon>
        <taxon>Ascomycota</taxon>
        <taxon>Pezizomycotina</taxon>
        <taxon>Dothideomycetes</taxon>
        <taxon>Dothideomycetidae</taxon>
        <taxon>Myriangiales</taxon>
        <taxon>Elsinoaceae</taxon>
        <taxon>Elsinoe</taxon>
    </lineage>
</organism>
<evidence type="ECO:0000259" key="3">
    <source>
        <dbReference type="Pfam" id="PF24883"/>
    </source>
</evidence>
<feature type="region of interest" description="Disordered" evidence="2">
    <location>
        <begin position="964"/>
        <end position="996"/>
    </location>
</feature>
<dbReference type="InterPro" id="IPR027417">
    <property type="entry name" value="P-loop_NTPase"/>
</dbReference>
<dbReference type="OrthoDB" id="194358at2759"/>
<keyword evidence="5" id="KW-1185">Reference proteome</keyword>